<dbReference type="EMBL" id="CAFABK010000002">
    <property type="protein sequence ID" value="CAB4819513.1"/>
    <property type="molecule type" value="Genomic_DNA"/>
</dbReference>
<dbReference type="InterPro" id="IPR011032">
    <property type="entry name" value="GroES-like_sf"/>
</dbReference>
<dbReference type="FunFam" id="3.40.50.720:FF:000121">
    <property type="entry name" value="Prostaglandin reductase 2"/>
    <property type="match status" value="1"/>
</dbReference>
<gene>
    <name evidence="3" type="ORF">UFOPK3204_00061</name>
</gene>
<dbReference type="Gene3D" id="3.90.180.10">
    <property type="entry name" value="Medium-chain alcohol dehydrogenases, catalytic domain"/>
    <property type="match status" value="1"/>
</dbReference>
<dbReference type="AlphaFoldDB" id="A0A6J6ZG98"/>
<dbReference type="PANTHER" id="PTHR43205:SF42">
    <property type="entry name" value="ALCOHOL DEHYDROGENASE, ZINC-CONTAINING (AFU_ORTHOLOGUE AFUA_7G04530)"/>
    <property type="match status" value="1"/>
</dbReference>
<name>A0A6J6ZG98_9ZZZZ</name>
<evidence type="ECO:0000259" key="2">
    <source>
        <dbReference type="SMART" id="SM00829"/>
    </source>
</evidence>
<sequence length="338" mass="36340">MELVNRQWLLRSRPSGTAVAADFEYREQKLGCVDLLPGHLLVKNEFFVMAPTMRNWMSSAGNNLYPSIPLGDPVRALAAGVVIESADPTFASGQRVFATSSWQDYVVIDAKVPGLRTMPPTISYQAALGPLGMNAITAYVGMTMVGSPVPGETVVVSAAAGSTGSIAAQTARILGCRVIGIAGGAEKCRWLVDECHLDEAIDYKSGLEEHLRAACPEGIDVYFDNVGGPTLQLAVDMMRTGGRIVLCGQISEYDSGAEIPGPTNMMRFIYGGIRMQGFTLRNFPDVVSLAERQLREWLDAGLIAHREDVRHGFGLIPGAFGSLFDGSHRGTLMVKADT</sequence>
<feature type="domain" description="Enoyl reductase (ER)" evidence="2">
    <location>
        <begin position="18"/>
        <end position="334"/>
    </location>
</feature>
<dbReference type="GO" id="GO:0016628">
    <property type="term" value="F:oxidoreductase activity, acting on the CH-CH group of donors, NAD or NADP as acceptor"/>
    <property type="evidence" value="ECO:0007669"/>
    <property type="project" value="InterPro"/>
</dbReference>
<dbReference type="SUPFAM" id="SSF50129">
    <property type="entry name" value="GroES-like"/>
    <property type="match status" value="1"/>
</dbReference>
<reference evidence="3" key="1">
    <citation type="submission" date="2020-05" db="EMBL/GenBank/DDBJ databases">
        <authorList>
            <person name="Chiriac C."/>
            <person name="Salcher M."/>
            <person name="Ghai R."/>
            <person name="Kavagutti S V."/>
        </authorList>
    </citation>
    <scope>NUCLEOTIDE SEQUENCE</scope>
</reference>
<dbReference type="SMART" id="SM00829">
    <property type="entry name" value="PKS_ER"/>
    <property type="match status" value="1"/>
</dbReference>
<dbReference type="CDD" id="cd05288">
    <property type="entry name" value="PGDH"/>
    <property type="match status" value="1"/>
</dbReference>
<evidence type="ECO:0000256" key="1">
    <source>
        <dbReference type="ARBA" id="ARBA00023002"/>
    </source>
</evidence>
<dbReference type="InterPro" id="IPR045010">
    <property type="entry name" value="MDR_fam"/>
</dbReference>
<evidence type="ECO:0000313" key="3">
    <source>
        <dbReference type="EMBL" id="CAB4819513.1"/>
    </source>
</evidence>
<accession>A0A6J6ZG98</accession>
<dbReference type="Gene3D" id="3.40.50.720">
    <property type="entry name" value="NAD(P)-binding Rossmann-like Domain"/>
    <property type="match status" value="1"/>
</dbReference>
<dbReference type="InterPro" id="IPR041694">
    <property type="entry name" value="ADH_N_2"/>
</dbReference>
<dbReference type="SUPFAM" id="SSF51735">
    <property type="entry name" value="NAD(P)-binding Rossmann-fold domains"/>
    <property type="match status" value="1"/>
</dbReference>
<dbReference type="Pfam" id="PF16884">
    <property type="entry name" value="ADH_N_2"/>
    <property type="match status" value="1"/>
</dbReference>
<keyword evidence="1" id="KW-0560">Oxidoreductase</keyword>
<organism evidence="3">
    <name type="scientific">freshwater metagenome</name>
    <dbReference type="NCBI Taxonomy" id="449393"/>
    <lineage>
        <taxon>unclassified sequences</taxon>
        <taxon>metagenomes</taxon>
        <taxon>ecological metagenomes</taxon>
    </lineage>
</organism>
<dbReference type="InterPro" id="IPR036291">
    <property type="entry name" value="NAD(P)-bd_dom_sf"/>
</dbReference>
<dbReference type="PANTHER" id="PTHR43205">
    <property type="entry name" value="PROSTAGLANDIN REDUCTASE"/>
    <property type="match status" value="1"/>
</dbReference>
<proteinExistence type="predicted"/>
<protein>
    <submittedName>
        <fullName evidence="3">Unannotated protein</fullName>
    </submittedName>
</protein>
<dbReference type="InterPro" id="IPR020843">
    <property type="entry name" value="ER"/>
</dbReference>
<dbReference type="InterPro" id="IPR013149">
    <property type="entry name" value="ADH-like_C"/>
</dbReference>
<dbReference type="Pfam" id="PF00107">
    <property type="entry name" value="ADH_zinc_N"/>
    <property type="match status" value="1"/>
</dbReference>